<evidence type="ECO:0008006" key="7">
    <source>
        <dbReference type="Google" id="ProtNLM"/>
    </source>
</evidence>
<dbReference type="PROSITE" id="PS50294">
    <property type="entry name" value="WD_REPEATS_REGION"/>
    <property type="match status" value="1"/>
</dbReference>
<evidence type="ECO:0000256" key="4">
    <source>
        <dbReference type="SAM" id="MobiDB-lite"/>
    </source>
</evidence>
<dbReference type="PROSITE" id="PS50082">
    <property type="entry name" value="WD_REPEATS_2"/>
    <property type="match status" value="1"/>
</dbReference>
<gene>
    <name evidence="5" type="ORF">LSH36_1g18012</name>
</gene>
<dbReference type="InterPro" id="IPR036322">
    <property type="entry name" value="WD40_repeat_dom_sf"/>
</dbReference>
<dbReference type="PANTHER" id="PTHR14107:SF16">
    <property type="entry name" value="AT02583P"/>
    <property type="match status" value="1"/>
</dbReference>
<feature type="region of interest" description="Disordered" evidence="4">
    <location>
        <begin position="421"/>
        <end position="480"/>
    </location>
</feature>
<feature type="compositionally biased region" description="Basic and acidic residues" evidence="4">
    <location>
        <begin position="492"/>
        <end position="501"/>
    </location>
</feature>
<sequence length="613" mass="67764">MAAQGEAGGKDEVKTQFATREGTYKLMTLSEYSRPTRVPYNGQTKDTPVRVSFIPMHGSQDPTAKNVTEDKICFNVGKELYVYQYKGVRKAADLTKPVDKRMYKGTQPTCHDFNQFSAKPDSILLLVGFSAGQVQLIDPLRRDNSKIFNDDRTIDKTKVTCIKWIPASSNHFLVSHASGQMYVYDEDLQCGPAPPHYQLFKSGDAFSVFTCKTKSSRNPMYRWVVGDGSINEFAFSPCSNYLAVVSQDGFMRVFNYNSMELLGSMKSYFGGLLCVCWSPDGKYIVCGGEDDLITVWSFHEKRVVCRGRGHKSWVNQVAFDPYTTSYDVDSLPDFCGSDDDFGQGTSVRNSSLLQETLRGSARSNTSKGSGRSFPDRTSHTSGGPSIVCYRFGSVSQDTQLCLWDLTEDILRQPFGRHRTSTIISQTSLPPGVTATTTTPNSISSTKNNSVASQNHTSKEHSTADGTAHTHQHNSSSSASSGVMHKFATLALGDRKKEDHDKKDHKRNFSLGSRSGDKVPLLKSGTNKSMDDAIRLMGTLSCPRMEDVPLLEPLVCKKVAQERLTSLVFREECLVTACMEGYVYTWARPGKVGLTRQHMLASPPLMPAGGSTML</sequence>
<dbReference type="EMBL" id="JAODUP010000001">
    <property type="protein sequence ID" value="KAK2170700.1"/>
    <property type="molecule type" value="Genomic_DNA"/>
</dbReference>
<protein>
    <recommendedName>
        <fullName evidence="7">WD repeat-containing protein 20</fullName>
    </recommendedName>
</protein>
<accession>A0AAD9KH54</accession>
<dbReference type="PANTHER" id="PTHR14107">
    <property type="entry name" value="WD REPEAT PROTEIN"/>
    <property type="match status" value="1"/>
</dbReference>
<dbReference type="SMART" id="SM00320">
    <property type="entry name" value="WD40"/>
    <property type="match status" value="4"/>
</dbReference>
<feature type="region of interest" description="Disordered" evidence="4">
    <location>
        <begin position="492"/>
        <end position="525"/>
    </location>
</feature>
<dbReference type="AlphaFoldDB" id="A0AAD9KH54"/>
<name>A0AAD9KH54_9ANNE</name>
<keyword evidence="1 3" id="KW-0853">WD repeat</keyword>
<dbReference type="Pfam" id="PF00400">
    <property type="entry name" value="WD40"/>
    <property type="match status" value="2"/>
</dbReference>
<keyword evidence="2" id="KW-0677">Repeat</keyword>
<proteinExistence type="predicted"/>
<reference evidence="5" key="1">
    <citation type="journal article" date="2023" name="Mol. Biol. Evol.">
        <title>Third-Generation Sequencing Reveals the Adaptive Role of the Epigenome in Three Deep-Sea Polychaetes.</title>
        <authorList>
            <person name="Perez M."/>
            <person name="Aroh O."/>
            <person name="Sun Y."/>
            <person name="Lan Y."/>
            <person name="Juniper S.K."/>
            <person name="Young C.R."/>
            <person name="Angers B."/>
            <person name="Qian P.Y."/>
        </authorList>
    </citation>
    <scope>NUCLEOTIDE SEQUENCE</scope>
    <source>
        <strain evidence="5">P08H-3</strain>
    </source>
</reference>
<evidence type="ECO:0000313" key="6">
    <source>
        <dbReference type="Proteomes" id="UP001208570"/>
    </source>
</evidence>
<feature type="region of interest" description="Disordered" evidence="4">
    <location>
        <begin position="357"/>
        <end position="380"/>
    </location>
</feature>
<comment type="caution">
    <text evidence="5">The sequence shown here is derived from an EMBL/GenBank/DDBJ whole genome shotgun (WGS) entry which is preliminary data.</text>
</comment>
<dbReference type="SUPFAM" id="SSF50978">
    <property type="entry name" value="WD40 repeat-like"/>
    <property type="match status" value="1"/>
</dbReference>
<dbReference type="Gene3D" id="2.130.10.10">
    <property type="entry name" value="YVTN repeat-like/Quinoprotein amine dehydrogenase"/>
    <property type="match status" value="2"/>
</dbReference>
<evidence type="ECO:0000313" key="5">
    <source>
        <dbReference type="EMBL" id="KAK2170700.1"/>
    </source>
</evidence>
<evidence type="ECO:0000256" key="1">
    <source>
        <dbReference type="ARBA" id="ARBA00022574"/>
    </source>
</evidence>
<dbReference type="Proteomes" id="UP001208570">
    <property type="component" value="Unassembled WGS sequence"/>
</dbReference>
<evidence type="ECO:0000256" key="3">
    <source>
        <dbReference type="PROSITE-ProRule" id="PRU00221"/>
    </source>
</evidence>
<keyword evidence="6" id="KW-1185">Reference proteome</keyword>
<organism evidence="5 6">
    <name type="scientific">Paralvinella palmiformis</name>
    <dbReference type="NCBI Taxonomy" id="53620"/>
    <lineage>
        <taxon>Eukaryota</taxon>
        <taxon>Metazoa</taxon>
        <taxon>Spiralia</taxon>
        <taxon>Lophotrochozoa</taxon>
        <taxon>Annelida</taxon>
        <taxon>Polychaeta</taxon>
        <taxon>Sedentaria</taxon>
        <taxon>Canalipalpata</taxon>
        <taxon>Terebellida</taxon>
        <taxon>Terebelliformia</taxon>
        <taxon>Alvinellidae</taxon>
        <taxon>Paralvinella</taxon>
    </lineage>
</organism>
<dbReference type="InterPro" id="IPR051362">
    <property type="entry name" value="WD_repeat_creC_regulators"/>
</dbReference>
<feature type="repeat" description="WD" evidence="3">
    <location>
        <begin position="265"/>
        <end position="306"/>
    </location>
</feature>
<dbReference type="InterPro" id="IPR015943">
    <property type="entry name" value="WD40/YVTN_repeat-like_dom_sf"/>
</dbReference>
<dbReference type="InterPro" id="IPR001680">
    <property type="entry name" value="WD40_rpt"/>
</dbReference>
<feature type="compositionally biased region" description="Polar residues" evidence="4">
    <location>
        <begin position="421"/>
        <end position="455"/>
    </location>
</feature>
<evidence type="ECO:0000256" key="2">
    <source>
        <dbReference type="ARBA" id="ARBA00022737"/>
    </source>
</evidence>